<dbReference type="InParanoid" id="A0A200PUY9"/>
<feature type="chain" id="PRO_5012510064" evidence="1">
    <location>
        <begin position="25"/>
        <end position="228"/>
    </location>
</feature>
<accession>A0A200PUY9</accession>
<evidence type="ECO:0000313" key="3">
    <source>
        <dbReference type="Proteomes" id="UP000195402"/>
    </source>
</evidence>
<dbReference type="OMA" id="NELWSEY"/>
<evidence type="ECO:0000256" key="1">
    <source>
        <dbReference type="SAM" id="SignalP"/>
    </source>
</evidence>
<keyword evidence="3" id="KW-1185">Reference proteome</keyword>
<dbReference type="Proteomes" id="UP000195402">
    <property type="component" value="Unassembled WGS sequence"/>
</dbReference>
<sequence length="228" mass="25394">MAHHLIFILSSLVLVLVALQGTHGAVQYEVTNNATGTPGGTRFANEIGIKYSRHTLKSASIFIWRIFGQSTKSDRKNVQSIKMFVETMDGVAYAINDEIHVSANYTADYSGEVKREITGVLFHEVTHVWQWNGDGNGPGGLIEGIADFVRLKANYAPSHWVKPGAGDRWDQGYDVTAKFLDYCNSLRGGFVADLNRKMKTGYSDNFFVELLGKTVDQLWSDYKAKYGN</sequence>
<dbReference type="OrthoDB" id="891726at2759"/>
<dbReference type="InterPro" id="IPR007541">
    <property type="entry name" value="Uncharacterised_BSP"/>
</dbReference>
<dbReference type="AlphaFoldDB" id="A0A200PUY9"/>
<dbReference type="EMBL" id="MVGT01003998">
    <property type="protein sequence ID" value="OVA02040.1"/>
    <property type="molecule type" value="Genomic_DNA"/>
</dbReference>
<dbReference type="STRING" id="56857.A0A200PUY9"/>
<name>A0A200PUY9_MACCD</name>
<gene>
    <name evidence="2" type="ORF">BVC80_8963g9</name>
</gene>
<comment type="caution">
    <text evidence="2">The sequence shown here is derived from an EMBL/GenBank/DDBJ whole genome shotgun (WGS) entry which is preliminary data.</text>
</comment>
<proteinExistence type="predicted"/>
<feature type="signal peptide" evidence="1">
    <location>
        <begin position="1"/>
        <end position="24"/>
    </location>
</feature>
<dbReference type="FunCoup" id="A0A200PUY9">
    <property type="interactions" value="19"/>
</dbReference>
<evidence type="ECO:0000313" key="2">
    <source>
        <dbReference type="EMBL" id="OVA02040.1"/>
    </source>
</evidence>
<keyword evidence="1" id="KW-0732">Signal</keyword>
<dbReference type="Pfam" id="PF04450">
    <property type="entry name" value="BSP"/>
    <property type="match status" value="1"/>
</dbReference>
<dbReference type="PANTHER" id="PTHR33321">
    <property type="match status" value="1"/>
</dbReference>
<protein>
    <submittedName>
        <fullName evidence="2">Uncharacterized protein family</fullName>
    </submittedName>
</protein>
<reference evidence="2 3" key="1">
    <citation type="journal article" date="2017" name="Mol. Plant">
        <title>The Genome of Medicinal Plant Macleaya cordata Provides New Insights into Benzylisoquinoline Alkaloids Metabolism.</title>
        <authorList>
            <person name="Liu X."/>
            <person name="Liu Y."/>
            <person name="Huang P."/>
            <person name="Ma Y."/>
            <person name="Qing Z."/>
            <person name="Tang Q."/>
            <person name="Cao H."/>
            <person name="Cheng P."/>
            <person name="Zheng Y."/>
            <person name="Yuan Z."/>
            <person name="Zhou Y."/>
            <person name="Liu J."/>
            <person name="Tang Z."/>
            <person name="Zhuo Y."/>
            <person name="Zhang Y."/>
            <person name="Yu L."/>
            <person name="Huang J."/>
            <person name="Yang P."/>
            <person name="Peng Q."/>
            <person name="Zhang J."/>
            <person name="Jiang W."/>
            <person name="Zhang Z."/>
            <person name="Lin K."/>
            <person name="Ro D.K."/>
            <person name="Chen X."/>
            <person name="Xiong X."/>
            <person name="Shang Y."/>
            <person name="Huang S."/>
            <person name="Zeng J."/>
        </authorList>
    </citation>
    <scope>NUCLEOTIDE SEQUENCE [LARGE SCALE GENOMIC DNA]</scope>
    <source>
        <strain evidence="3">cv. BLH2017</strain>
        <tissue evidence="2">Root</tissue>
    </source>
</reference>
<organism evidence="2 3">
    <name type="scientific">Macleaya cordata</name>
    <name type="common">Five-seeded plume-poppy</name>
    <name type="synonym">Bocconia cordata</name>
    <dbReference type="NCBI Taxonomy" id="56857"/>
    <lineage>
        <taxon>Eukaryota</taxon>
        <taxon>Viridiplantae</taxon>
        <taxon>Streptophyta</taxon>
        <taxon>Embryophyta</taxon>
        <taxon>Tracheophyta</taxon>
        <taxon>Spermatophyta</taxon>
        <taxon>Magnoliopsida</taxon>
        <taxon>Ranunculales</taxon>
        <taxon>Papaveraceae</taxon>
        <taxon>Papaveroideae</taxon>
        <taxon>Macleaya</taxon>
    </lineage>
</organism>
<dbReference type="PANTHER" id="PTHR33321:SF12">
    <property type="entry name" value="PLANT BASIC SECRETORY PROTEIN (BSP) FAMILY PROTEIN"/>
    <property type="match status" value="1"/>
</dbReference>